<evidence type="ECO:0000256" key="2">
    <source>
        <dbReference type="SAM" id="Phobius"/>
    </source>
</evidence>
<evidence type="ECO:0000256" key="1">
    <source>
        <dbReference type="SAM" id="Coils"/>
    </source>
</evidence>
<keyword evidence="2" id="KW-1133">Transmembrane helix</keyword>
<sequence>MDKIDIPFLLVAFGGVAAFLIIGLFGLFNWWMKNEYVRVHRAQEMEARLLDRLDEEARTHKGEIKELDARMDAMQATIAKVSAILESLPNLASELKEIRREIGQSHAALAGFRGEFNGVKERFDALDHALRNKGLNT</sequence>
<feature type="coiled-coil region" evidence="1">
    <location>
        <begin position="50"/>
        <end position="77"/>
    </location>
</feature>
<keyword evidence="2" id="KW-0812">Transmembrane</keyword>
<gene>
    <name evidence="3" type="ORF">BECKLPF1236B_GA0070989_102922</name>
</gene>
<protein>
    <submittedName>
        <fullName evidence="3">Uncharacterized protein</fullName>
    </submittedName>
</protein>
<name>A0A450W4V9_9GAMM</name>
<dbReference type="AlphaFoldDB" id="A0A450W4V9"/>
<feature type="transmembrane region" description="Helical" evidence="2">
    <location>
        <begin position="6"/>
        <end position="31"/>
    </location>
</feature>
<keyword evidence="2" id="KW-0472">Membrane</keyword>
<dbReference type="EMBL" id="CAADFK010000029">
    <property type="protein sequence ID" value="VFK12064.1"/>
    <property type="molecule type" value="Genomic_DNA"/>
</dbReference>
<keyword evidence="1" id="KW-0175">Coiled coil</keyword>
<evidence type="ECO:0000313" key="3">
    <source>
        <dbReference type="EMBL" id="VFK12064.1"/>
    </source>
</evidence>
<organism evidence="3">
    <name type="scientific">Candidatus Kentrum sp. LPFa</name>
    <dbReference type="NCBI Taxonomy" id="2126335"/>
    <lineage>
        <taxon>Bacteria</taxon>
        <taxon>Pseudomonadati</taxon>
        <taxon>Pseudomonadota</taxon>
        <taxon>Gammaproteobacteria</taxon>
        <taxon>Candidatus Kentrum</taxon>
    </lineage>
</organism>
<proteinExistence type="predicted"/>
<reference evidence="3" key="1">
    <citation type="submission" date="2019-02" db="EMBL/GenBank/DDBJ databases">
        <authorList>
            <person name="Gruber-Vodicka R. H."/>
            <person name="Seah K. B. B."/>
        </authorList>
    </citation>
    <scope>NUCLEOTIDE SEQUENCE</scope>
    <source>
        <strain evidence="3">BECK_S313</strain>
    </source>
</reference>
<accession>A0A450W4V9</accession>